<dbReference type="HAMAP" id="MF_00221">
    <property type="entry name" value="NRAMP"/>
    <property type="match status" value="1"/>
</dbReference>
<evidence type="ECO:0000256" key="6">
    <source>
        <dbReference type="ARBA" id="ARBA00023136"/>
    </source>
</evidence>
<keyword evidence="7" id="KW-0406">Ion transport</keyword>
<feature type="transmembrane region" description="Helical" evidence="7">
    <location>
        <begin position="384"/>
        <end position="406"/>
    </location>
</feature>
<feature type="transmembrane region" description="Helical" evidence="7">
    <location>
        <begin position="361"/>
        <end position="378"/>
    </location>
</feature>
<keyword evidence="5 7" id="KW-1133">Transmembrane helix</keyword>
<feature type="transmembrane region" description="Helical" evidence="7">
    <location>
        <begin position="149"/>
        <end position="170"/>
    </location>
</feature>
<evidence type="ECO:0000256" key="1">
    <source>
        <dbReference type="ARBA" id="ARBA00004141"/>
    </source>
</evidence>
<keyword evidence="4 7" id="KW-0769">Symport</keyword>
<dbReference type="NCBIfam" id="NF001923">
    <property type="entry name" value="PRK00701.1"/>
    <property type="match status" value="1"/>
</dbReference>
<dbReference type="RefSeq" id="WP_181054452.1">
    <property type="nucleotide sequence ID" value="NZ_JACDXJ010000002.1"/>
</dbReference>
<dbReference type="GO" id="GO:0046872">
    <property type="term" value="F:metal ion binding"/>
    <property type="evidence" value="ECO:0007669"/>
    <property type="project" value="UniProtKB-UniRule"/>
</dbReference>
<keyword evidence="7" id="KW-1003">Cell membrane</keyword>
<feature type="transmembrane region" description="Helical" evidence="7">
    <location>
        <begin position="177"/>
        <end position="199"/>
    </location>
</feature>
<dbReference type="GO" id="GO:0034755">
    <property type="term" value="P:iron ion transmembrane transport"/>
    <property type="evidence" value="ECO:0007669"/>
    <property type="project" value="TreeGrafter"/>
</dbReference>
<dbReference type="GO" id="GO:0015293">
    <property type="term" value="F:symporter activity"/>
    <property type="evidence" value="ECO:0007669"/>
    <property type="project" value="UniProtKB-UniRule"/>
</dbReference>
<dbReference type="GO" id="GO:0005886">
    <property type="term" value="C:plasma membrane"/>
    <property type="evidence" value="ECO:0007669"/>
    <property type="project" value="UniProtKB-SubCell"/>
</dbReference>
<dbReference type="NCBIfam" id="TIGR01197">
    <property type="entry name" value="nramp"/>
    <property type="match status" value="1"/>
</dbReference>
<feature type="transmembrane region" description="Helical" evidence="7">
    <location>
        <begin position="263"/>
        <end position="293"/>
    </location>
</feature>
<feature type="transmembrane region" description="Helical" evidence="7">
    <location>
        <begin position="223"/>
        <end position="242"/>
    </location>
</feature>
<protein>
    <recommendedName>
        <fullName evidence="7">Divalent metal cation transporter MntH</fullName>
    </recommendedName>
</protein>
<feature type="transmembrane region" description="Helical" evidence="7">
    <location>
        <begin position="418"/>
        <end position="440"/>
    </location>
</feature>
<gene>
    <name evidence="7" type="primary">mntH</name>
    <name evidence="8" type="ORF">H0S73_22375</name>
</gene>
<keyword evidence="2 7" id="KW-0813">Transport</keyword>
<comment type="function">
    <text evidence="7">H(+)-stimulated, divalent metal cation uptake system.</text>
</comment>
<evidence type="ECO:0000256" key="3">
    <source>
        <dbReference type="ARBA" id="ARBA00022692"/>
    </source>
</evidence>
<dbReference type="NCBIfam" id="NF037982">
    <property type="entry name" value="Nramp_1"/>
    <property type="match status" value="1"/>
</dbReference>
<accession>A0A838BUT8</accession>
<evidence type="ECO:0000313" key="9">
    <source>
        <dbReference type="Proteomes" id="UP000572984"/>
    </source>
</evidence>
<dbReference type="Pfam" id="PF01566">
    <property type="entry name" value="Nramp"/>
    <property type="match status" value="1"/>
</dbReference>
<dbReference type="GO" id="GO:0005384">
    <property type="term" value="F:manganese ion transmembrane transporter activity"/>
    <property type="evidence" value="ECO:0007669"/>
    <property type="project" value="TreeGrafter"/>
</dbReference>
<feature type="transmembrane region" description="Helical" evidence="7">
    <location>
        <begin position="120"/>
        <end position="143"/>
    </location>
</feature>
<proteinExistence type="inferred from homology"/>
<organism evidence="8 9">
    <name type="scientific">Microvirga mediterraneensis</name>
    <dbReference type="NCBI Taxonomy" id="2754695"/>
    <lineage>
        <taxon>Bacteria</taxon>
        <taxon>Pseudomonadati</taxon>
        <taxon>Pseudomonadota</taxon>
        <taxon>Alphaproteobacteria</taxon>
        <taxon>Hyphomicrobiales</taxon>
        <taxon>Methylobacteriaceae</taxon>
        <taxon>Microvirga</taxon>
    </lineage>
</organism>
<reference evidence="8 9" key="1">
    <citation type="submission" date="2020-07" db="EMBL/GenBank/DDBJ databases">
        <title>Draft genome and description of Microvirga mediterraneensis Marseille-Q2068 sp. nov.</title>
        <authorList>
            <person name="Boxberger M."/>
        </authorList>
    </citation>
    <scope>NUCLEOTIDE SEQUENCE [LARGE SCALE GENOMIC DNA]</scope>
    <source>
        <strain evidence="8 9">Marseille-Q2068</strain>
    </source>
</reference>
<dbReference type="EMBL" id="JACDXJ010000002">
    <property type="protein sequence ID" value="MBA1158852.1"/>
    <property type="molecule type" value="Genomic_DNA"/>
</dbReference>
<keyword evidence="6 7" id="KW-0472">Membrane</keyword>
<comment type="similarity">
    <text evidence="7">Belongs to the NRAMP family.</text>
</comment>
<dbReference type="PRINTS" id="PR00447">
    <property type="entry name" value="NATRESASSCMP"/>
</dbReference>
<feature type="transmembrane region" description="Helical" evidence="7">
    <location>
        <begin position="73"/>
        <end position="100"/>
    </location>
</feature>
<keyword evidence="9" id="KW-1185">Reference proteome</keyword>
<evidence type="ECO:0000256" key="7">
    <source>
        <dbReference type="HAMAP-Rule" id="MF_00221"/>
    </source>
</evidence>
<evidence type="ECO:0000256" key="5">
    <source>
        <dbReference type="ARBA" id="ARBA00022989"/>
    </source>
</evidence>
<comment type="caution">
    <text evidence="8">The sequence shown here is derived from an EMBL/GenBank/DDBJ whole genome shotgun (WGS) entry which is preliminary data.</text>
</comment>
<dbReference type="GO" id="GO:0015086">
    <property type="term" value="F:cadmium ion transmembrane transporter activity"/>
    <property type="evidence" value="ECO:0007669"/>
    <property type="project" value="TreeGrafter"/>
</dbReference>
<evidence type="ECO:0000256" key="4">
    <source>
        <dbReference type="ARBA" id="ARBA00022847"/>
    </source>
</evidence>
<dbReference type="InterPro" id="IPR001046">
    <property type="entry name" value="NRAMP_fam"/>
</dbReference>
<dbReference type="AlphaFoldDB" id="A0A838BUT8"/>
<evidence type="ECO:0000256" key="2">
    <source>
        <dbReference type="ARBA" id="ARBA00022448"/>
    </source>
</evidence>
<dbReference type="PANTHER" id="PTHR11706">
    <property type="entry name" value="SOLUTE CARRIER PROTEIN FAMILY 11 MEMBER"/>
    <property type="match status" value="1"/>
</dbReference>
<keyword evidence="3 7" id="KW-0812">Transmembrane</keyword>
<evidence type="ECO:0000313" key="8">
    <source>
        <dbReference type="EMBL" id="MBA1158852.1"/>
    </source>
</evidence>
<feature type="transmembrane region" description="Helical" evidence="7">
    <location>
        <begin position="313"/>
        <end position="340"/>
    </location>
</feature>
<dbReference type="PANTHER" id="PTHR11706:SF33">
    <property type="entry name" value="NATURAL RESISTANCE-ASSOCIATED MACROPHAGE PROTEIN 2"/>
    <property type="match status" value="1"/>
</dbReference>
<name>A0A838BUT8_9HYPH</name>
<sequence length="449" mass="47603">MDTRAADLADNLTGWRQPRRSAPLSEVYRTVAVPRLGGNLRKFAAFFGPGYLVSVGYMDPGNWATSIAGGSKFGYTLLVVALVSNIMAIVLQSLCARLAIASGRDLAQACRDAFPKPVAVPLWLLAELAIVATDLAEVIGTAIGLNLLFGIPLEIGVLITALDVFLILYLQRIGFRYLEAFVIALLGVIAVCFAVQIALADPDWAGVIRGFAPTTQIVTNPEMLYLALGILGATVMPHNLYLHSAIVQTRSYGHSLPEKREALKFATIDSTVALMFALLINASILILAAAAFHTTGRSEVAELGEAHSLLSPLLGAAIAPTLFGIALLCCGLNSTVTATLAGQAVMEGFLNIRLPAWLRRLVTRMVAIVPAAVVTIWYGESGTARLLILSQVILSLQLSFAVIPLVMFTASKAKMGALVAPAWLVGFAGLIAAVIVSLNVKLLLDFVIG</sequence>
<dbReference type="Proteomes" id="UP000572984">
    <property type="component" value="Unassembled WGS sequence"/>
</dbReference>
<comment type="subcellular location">
    <subcellularLocation>
        <location evidence="7">Cell membrane</location>
        <topology evidence="7">Multi-pass membrane protein</topology>
    </subcellularLocation>
    <subcellularLocation>
        <location evidence="1">Membrane</location>
        <topology evidence="1">Multi-pass membrane protein</topology>
    </subcellularLocation>
</comment>